<sequence length="73" mass="8159">MCFFSPKNLNLSFFRIIFLLSVCLTLNGLLSRAVSFLCDVFLAVPVKGLKHSFVQNLYSCHSYGYCTSGVLIT</sequence>
<reference evidence="1" key="1">
    <citation type="submission" date="2014-11" db="EMBL/GenBank/DDBJ databases">
        <authorList>
            <person name="Amaro Gonzalez C."/>
        </authorList>
    </citation>
    <scope>NUCLEOTIDE SEQUENCE</scope>
</reference>
<name>A0A0E9WTF7_ANGAN</name>
<proteinExistence type="predicted"/>
<reference evidence="1" key="2">
    <citation type="journal article" date="2015" name="Fish Shellfish Immunol.">
        <title>Early steps in the European eel (Anguilla anguilla)-Vibrio vulnificus interaction in the gills: Role of the RtxA13 toxin.</title>
        <authorList>
            <person name="Callol A."/>
            <person name="Pajuelo D."/>
            <person name="Ebbesson L."/>
            <person name="Teles M."/>
            <person name="MacKenzie S."/>
            <person name="Amaro C."/>
        </authorList>
    </citation>
    <scope>NUCLEOTIDE SEQUENCE</scope>
</reference>
<dbReference type="EMBL" id="GBXM01015016">
    <property type="protein sequence ID" value="JAH93561.1"/>
    <property type="molecule type" value="Transcribed_RNA"/>
</dbReference>
<dbReference type="AlphaFoldDB" id="A0A0E9WTF7"/>
<organism evidence="1">
    <name type="scientific">Anguilla anguilla</name>
    <name type="common">European freshwater eel</name>
    <name type="synonym">Muraena anguilla</name>
    <dbReference type="NCBI Taxonomy" id="7936"/>
    <lineage>
        <taxon>Eukaryota</taxon>
        <taxon>Metazoa</taxon>
        <taxon>Chordata</taxon>
        <taxon>Craniata</taxon>
        <taxon>Vertebrata</taxon>
        <taxon>Euteleostomi</taxon>
        <taxon>Actinopterygii</taxon>
        <taxon>Neopterygii</taxon>
        <taxon>Teleostei</taxon>
        <taxon>Anguilliformes</taxon>
        <taxon>Anguillidae</taxon>
        <taxon>Anguilla</taxon>
    </lineage>
</organism>
<accession>A0A0E9WTF7</accession>
<evidence type="ECO:0000313" key="1">
    <source>
        <dbReference type="EMBL" id="JAH93561.1"/>
    </source>
</evidence>
<protein>
    <submittedName>
        <fullName evidence="1">Uncharacterized protein</fullName>
    </submittedName>
</protein>